<dbReference type="InterPro" id="IPR029149">
    <property type="entry name" value="Creatin/AminoP/Spt16_N"/>
</dbReference>
<dbReference type="Gene3D" id="3.90.230.10">
    <property type="entry name" value="Creatinase/methionine aminopeptidase superfamily"/>
    <property type="match status" value="1"/>
</dbReference>
<keyword evidence="3" id="KW-0378">Hydrolase</keyword>
<sequence>MELAFTLSTYDERLTRTRARMGAQSLDGIVLTMPDTIHWLTGVSSVGYLWPQALVVGAGAGEPTLVTRTTEEPCVRRLSWLRSVRYYDIAAEEPIAVIAEAIRAAGLGSATVGLDLDTFTLSPGGWDRLRTLLPEVTWVDTSMLVPEERLVKSADELAYQHQAARIADHAMNEVFAALRPGISEVELAGIAAAALGAAGGEHAAIPPMVVTGERSALVHAMAGRRTVAHGDVVCVELAGVVNRYHAVLMRSAVIGEPSPRVREVADCLERATEAAIAAAVPGAPAHAPDTACDDVLSELGLVANRCHRIGYSVGVAYPPGWLEPMTLVAGDDHVITPGMSFTIEPNLALLDEGFGLKMGDTVLCTPEGPRSLSALDHALRVIA</sequence>
<dbReference type="Pfam" id="PF00557">
    <property type="entry name" value="Peptidase_M24"/>
    <property type="match status" value="1"/>
</dbReference>
<dbReference type="CDD" id="cd01066">
    <property type="entry name" value="APP_MetAP"/>
    <property type="match status" value="1"/>
</dbReference>
<dbReference type="GO" id="GO:0004177">
    <property type="term" value="F:aminopeptidase activity"/>
    <property type="evidence" value="ECO:0007669"/>
    <property type="project" value="UniProtKB-KW"/>
</dbReference>
<dbReference type="PANTHER" id="PTHR46112:SF2">
    <property type="entry name" value="XAA-PRO AMINOPEPTIDASE P-RELATED"/>
    <property type="match status" value="1"/>
</dbReference>
<name>A0A9W6P8G8_9ACTN</name>
<dbReference type="PANTHER" id="PTHR46112">
    <property type="entry name" value="AMINOPEPTIDASE"/>
    <property type="match status" value="1"/>
</dbReference>
<organism evidence="3 4">
    <name type="scientific">Nocardiopsis ansamitocini</name>
    <dbReference type="NCBI Taxonomy" id="1670832"/>
    <lineage>
        <taxon>Bacteria</taxon>
        <taxon>Bacillati</taxon>
        <taxon>Actinomycetota</taxon>
        <taxon>Actinomycetes</taxon>
        <taxon>Streptosporangiales</taxon>
        <taxon>Nocardiopsidaceae</taxon>
        <taxon>Nocardiopsis</taxon>
    </lineage>
</organism>
<dbReference type="Proteomes" id="UP001165092">
    <property type="component" value="Unassembled WGS sequence"/>
</dbReference>
<evidence type="ECO:0000313" key="4">
    <source>
        <dbReference type="Proteomes" id="UP001165092"/>
    </source>
</evidence>
<comment type="caution">
    <text evidence="3">The sequence shown here is derived from an EMBL/GenBank/DDBJ whole genome shotgun (WGS) entry which is preliminary data.</text>
</comment>
<proteinExistence type="predicted"/>
<feature type="domain" description="Creatinase N-terminal" evidence="2">
    <location>
        <begin position="13"/>
        <end position="151"/>
    </location>
</feature>
<dbReference type="Pfam" id="PF01321">
    <property type="entry name" value="Creatinase_N"/>
    <property type="match status" value="1"/>
</dbReference>
<dbReference type="RefSeq" id="WP_285760545.1">
    <property type="nucleotide sequence ID" value="NZ_BSQG01000005.1"/>
</dbReference>
<dbReference type="Gene3D" id="3.40.350.10">
    <property type="entry name" value="Creatinase/prolidase N-terminal domain"/>
    <property type="match status" value="1"/>
</dbReference>
<dbReference type="InterPro" id="IPR000994">
    <property type="entry name" value="Pept_M24"/>
</dbReference>
<feature type="domain" description="Peptidase M24" evidence="1">
    <location>
        <begin position="161"/>
        <end position="365"/>
    </location>
</feature>
<keyword evidence="3" id="KW-0031">Aminopeptidase</keyword>
<dbReference type="SUPFAM" id="SSF55920">
    <property type="entry name" value="Creatinase/aminopeptidase"/>
    <property type="match status" value="1"/>
</dbReference>
<evidence type="ECO:0000313" key="3">
    <source>
        <dbReference type="EMBL" id="GLU49095.1"/>
    </source>
</evidence>
<protein>
    <submittedName>
        <fullName evidence="3">Xaa-Pro aminopeptidase</fullName>
    </submittedName>
</protein>
<evidence type="ECO:0000259" key="2">
    <source>
        <dbReference type="Pfam" id="PF01321"/>
    </source>
</evidence>
<keyword evidence="3" id="KW-0645">Protease</keyword>
<dbReference type="InterPro" id="IPR050659">
    <property type="entry name" value="Peptidase_M24B"/>
</dbReference>
<dbReference type="EMBL" id="BSQG01000005">
    <property type="protein sequence ID" value="GLU49095.1"/>
    <property type="molecule type" value="Genomic_DNA"/>
</dbReference>
<dbReference type="InterPro" id="IPR000587">
    <property type="entry name" value="Creatinase_N"/>
</dbReference>
<dbReference type="SUPFAM" id="SSF53092">
    <property type="entry name" value="Creatinase/prolidase N-terminal domain"/>
    <property type="match status" value="1"/>
</dbReference>
<gene>
    <name evidence="3" type="ORF">Nans01_34460</name>
</gene>
<keyword evidence="4" id="KW-1185">Reference proteome</keyword>
<accession>A0A9W6P8G8</accession>
<dbReference type="AlphaFoldDB" id="A0A9W6P8G8"/>
<dbReference type="InterPro" id="IPR036005">
    <property type="entry name" value="Creatinase/aminopeptidase-like"/>
</dbReference>
<evidence type="ECO:0000259" key="1">
    <source>
        <dbReference type="Pfam" id="PF00557"/>
    </source>
</evidence>
<reference evidence="3" key="1">
    <citation type="submission" date="2023-02" db="EMBL/GenBank/DDBJ databases">
        <title>Nocardiopsis ansamitocini NBRC 112285.</title>
        <authorList>
            <person name="Ichikawa N."/>
            <person name="Sato H."/>
            <person name="Tonouchi N."/>
        </authorList>
    </citation>
    <scope>NUCLEOTIDE SEQUENCE</scope>
    <source>
        <strain evidence="3">NBRC 112285</strain>
    </source>
</reference>